<evidence type="ECO:0000256" key="3">
    <source>
        <dbReference type="ARBA" id="ARBA00023015"/>
    </source>
</evidence>
<feature type="region of interest" description="Disordered" evidence="5">
    <location>
        <begin position="1"/>
        <end position="23"/>
    </location>
</feature>
<keyword evidence="2" id="KW-0418">Kinase</keyword>
<evidence type="ECO:0000256" key="2">
    <source>
        <dbReference type="ARBA" id="ARBA00022777"/>
    </source>
</evidence>
<sequence>MGDWTARGAGRTDEPVADGPAREDDDLRAGLAGLARLASADLGLETLLTRVAGFAVKAIPGAEGAGLTLLEGGRTAMVVVTAPFVREVDDVQYGIGEGPCITAAAEARTVVAGSLGSDLRWRRFGREVVRLGVHSVVSLPLVTPGGVLGAMNVYAHSEGVFDQRAAELGELFAAPAAVAVQNAHVLAQARRLVAQLQAALDGRVAVERAVGIVMSRGGVSEGRALERLRALSQHEGTDLVTVALSVVDEAVRTARTPRHG</sequence>
<dbReference type="InterPro" id="IPR012074">
    <property type="entry name" value="GAF_ANTAR"/>
</dbReference>
<dbReference type="SMART" id="SM01012">
    <property type="entry name" value="ANTAR"/>
    <property type="match status" value="1"/>
</dbReference>
<dbReference type="GO" id="GO:0016301">
    <property type="term" value="F:kinase activity"/>
    <property type="evidence" value="ECO:0007669"/>
    <property type="project" value="UniProtKB-KW"/>
</dbReference>
<dbReference type="SUPFAM" id="SSF55781">
    <property type="entry name" value="GAF domain-like"/>
    <property type="match status" value="1"/>
</dbReference>
<protein>
    <submittedName>
        <fullName evidence="7">GAF domain-containing protein</fullName>
    </submittedName>
</protein>
<dbReference type="OrthoDB" id="7466251at2"/>
<dbReference type="PIRSF" id="PIRSF036625">
    <property type="entry name" value="GAF_ANTAR"/>
    <property type="match status" value="1"/>
</dbReference>
<accession>A0A1H1L6C7</accession>
<feature type="domain" description="ANTAR" evidence="6">
    <location>
        <begin position="186"/>
        <end position="247"/>
    </location>
</feature>
<dbReference type="EMBL" id="LT629749">
    <property type="protein sequence ID" value="SDR69842.1"/>
    <property type="molecule type" value="Genomic_DNA"/>
</dbReference>
<evidence type="ECO:0000256" key="5">
    <source>
        <dbReference type="SAM" id="MobiDB-lite"/>
    </source>
</evidence>
<reference evidence="7 8" key="1">
    <citation type="submission" date="2016-10" db="EMBL/GenBank/DDBJ databases">
        <authorList>
            <person name="de Groot N.N."/>
        </authorList>
    </citation>
    <scope>NUCLEOTIDE SEQUENCE [LARGE SCALE GENOMIC DNA]</scope>
    <source>
        <strain evidence="7 8">DSM 21741</strain>
    </source>
</reference>
<organism evidence="7 8">
    <name type="scientific">Friedmanniella luteola</name>
    <dbReference type="NCBI Taxonomy" id="546871"/>
    <lineage>
        <taxon>Bacteria</taxon>
        <taxon>Bacillati</taxon>
        <taxon>Actinomycetota</taxon>
        <taxon>Actinomycetes</taxon>
        <taxon>Propionibacteriales</taxon>
        <taxon>Nocardioidaceae</taxon>
        <taxon>Friedmanniella</taxon>
    </lineage>
</organism>
<dbReference type="PROSITE" id="PS50921">
    <property type="entry name" value="ANTAR"/>
    <property type="match status" value="1"/>
</dbReference>
<dbReference type="SUPFAM" id="SSF52172">
    <property type="entry name" value="CheY-like"/>
    <property type="match status" value="1"/>
</dbReference>
<dbReference type="InterPro" id="IPR005561">
    <property type="entry name" value="ANTAR"/>
</dbReference>
<keyword evidence="3" id="KW-0805">Transcription regulation</keyword>
<dbReference type="InterPro" id="IPR011006">
    <property type="entry name" value="CheY-like_superfamily"/>
</dbReference>
<evidence type="ECO:0000256" key="1">
    <source>
        <dbReference type="ARBA" id="ARBA00022679"/>
    </source>
</evidence>
<dbReference type="STRING" id="546871.SAMN04488543_0098"/>
<keyword evidence="1" id="KW-0808">Transferase</keyword>
<dbReference type="InterPro" id="IPR003018">
    <property type="entry name" value="GAF"/>
</dbReference>
<proteinExistence type="predicted"/>
<dbReference type="Pfam" id="PF13185">
    <property type="entry name" value="GAF_2"/>
    <property type="match status" value="1"/>
</dbReference>
<dbReference type="AlphaFoldDB" id="A0A1H1L6C7"/>
<dbReference type="InterPro" id="IPR029016">
    <property type="entry name" value="GAF-like_dom_sf"/>
</dbReference>
<dbReference type="Pfam" id="PF03861">
    <property type="entry name" value="ANTAR"/>
    <property type="match status" value="1"/>
</dbReference>
<keyword evidence="8" id="KW-1185">Reference proteome</keyword>
<dbReference type="Proteomes" id="UP000199092">
    <property type="component" value="Chromosome I"/>
</dbReference>
<feature type="compositionally biased region" description="Basic and acidic residues" evidence="5">
    <location>
        <begin position="10"/>
        <end position="23"/>
    </location>
</feature>
<gene>
    <name evidence="7" type="ORF">SAMN04488543_0098</name>
</gene>
<evidence type="ECO:0000313" key="7">
    <source>
        <dbReference type="EMBL" id="SDR69842.1"/>
    </source>
</evidence>
<evidence type="ECO:0000259" key="6">
    <source>
        <dbReference type="PROSITE" id="PS50921"/>
    </source>
</evidence>
<name>A0A1H1L6C7_9ACTN</name>
<keyword evidence="4" id="KW-0804">Transcription</keyword>
<dbReference type="Gene3D" id="3.30.450.40">
    <property type="match status" value="1"/>
</dbReference>
<dbReference type="GO" id="GO:0003723">
    <property type="term" value="F:RNA binding"/>
    <property type="evidence" value="ECO:0007669"/>
    <property type="project" value="InterPro"/>
</dbReference>
<evidence type="ECO:0000313" key="8">
    <source>
        <dbReference type="Proteomes" id="UP000199092"/>
    </source>
</evidence>
<dbReference type="SMART" id="SM00065">
    <property type="entry name" value="GAF"/>
    <property type="match status" value="1"/>
</dbReference>
<evidence type="ECO:0000256" key="4">
    <source>
        <dbReference type="ARBA" id="ARBA00023163"/>
    </source>
</evidence>
<dbReference type="InterPro" id="IPR036388">
    <property type="entry name" value="WH-like_DNA-bd_sf"/>
</dbReference>
<dbReference type="Gene3D" id="1.10.10.10">
    <property type="entry name" value="Winged helix-like DNA-binding domain superfamily/Winged helix DNA-binding domain"/>
    <property type="match status" value="1"/>
</dbReference>